<dbReference type="SUPFAM" id="SSF47384">
    <property type="entry name" value="Homodimeric domain of signal transducing histidine kinase"/>
    <property type="match status" value="1"/>
</dbReference>
<feature type="modified residue" description="4-aspartylphosphate" evidence="6">
    <location>
        <position position="1197"/>
    </location>
</feature>
<dbReference type="HOGENOM" id="CLU_002763_0_0_1"/>
<dbReference type="Pfam" id="PF02518">
    <property type="entry name" value="HATPase_c"/>
    <property type="match status" value="1"/>
</dbReference>
<dbReference type="Pfam" id="PF01590">
    <property type="entry name" value="GAF"/>
    <property type="match status" value="1"/>
</dbReference>
<dbReference type="SMART" id="SM00448">
    <property type="entry name" value="REC"/>
    <property type="match status" value="1"/>
</dbReference>
<dbReference type="GeneID" id="27314257"/>
<reference evidence="10 11" key="1">
    <citation type="submission" date="2015-01" db="EMBL/GenBank/DDBJ databases">
        <title>The Genome Sequence of Ochroconis gallopava CBS43764.</title>
        <authorList>
            <consortium name="The Broad Institute Genomics Platform"/>
            <person name="Cuomo C."/>
            <person name="de Hoog S."/>
            <person name="Gorbushina A."/>
            <person name="Stielow B."/>
            <person name="Teixiera M."/>
            <person name="Abouelleil A."/>
            <person name="Chapman S.B."/>
            <person name="Priest M."/>
            <person name="Young S.K."/>
            <person name="Wortman J."/>
            <person name="Nusbaum C."/>
            <person name="Birren B."/>
        </authorList>
    </citation>
    <scope>NUCLEOTIDE SEQUENCE [LARGE SCALE GENOMIC DNA]</scope>
    <source>
        <strain evidence="10 11">CBS 43764</strain>
    </source>
</reference>
<proteinExistence type="predicted"/>
<dbReference type="InterPro" id="IPR036890">
    <property type="entry name" value="HATPase_C_sf"/>
</dbReference>
<evidence type="ECO:0000259" key="8">
    <source>
        <dbReference type="PROSITE" id="PS50109"/>
    </source>
</evidence>
<feature type="compositionally biased region" description="Basic and acidic residues" evidence="7">
    <location>
        <begin position="395"/>
        <end position="407"/>
    </location>
</feature>
<dbReference type="InParanoid" id="A0A0D2ATL3"/>
<dbReference type="GO" id="GO:0000155">
    <property type="term" value="F:phosphorelay sensor kinase activity"/>
    <property type="evidence" value="ECO:0007669"/>
    <property type="project" value="InterPro"/>
</dbReference>
<comment type="catalytic activity">
    <reaction evidence="1">
        <text>ATP + protein L-histidine = ADP + protein N-phospho-L-histidine.</text>
        <dbReference type="EC" id="2.7.13.3"/>
    </reaction>
</comment>
<dbReference type="RefSeq" id="XP_016212348.1">
    <property type="nucleotide sequence ID" value="XM_016359900.1"/>
</dbReference>
<dbReference type="Pfam" id="PF00512">
    <property type="entry name" value="HisKA"/>
    <property type="match status" value="1"/>
</dbReference>
<dbReference type="OrthoDB" id="303614at2759"/>
<dbReference type="InterPro" id="IPR003661">
    <property type="entry name" value="HisK_dim/P_dom"/>
</dbReference>
<dbReference type="SUPFAM" id="SSF55781">
    <property type="entry name" value="GAF domain-like"/>
    <property type="match status" value="1"/>
</dbReference>
<dbReference type="Proteomes" id="UP000053259">
    <property type="component" value="Unassembled WGS sequence"/>
</dbReference>
<dbReference type="EC" id="2.7.13.3" evidence="2"/>
<evidence type="ECO:0000313" key="11">
    <source>
        <dbReference type="Proteomes" id="UP000053259"/>
    </source>
</evidence>
<feature type="region of interest" description="Disordered" evidence="7">
    <location>
        <begin position="499"/>
        <end position="519"/>
    </location>
</feature>
<feature type="region of interest" description="Disordered" evidence="7">
    <location>
        <begin position="310"/>
        <end position="337"/>
    </location>
</feature>
<evidence type="ECO:0000256" key="4">
    <source>
        <dbReference type="ARBA" id="ARBA00022679"/>
    </source>
</evidence>
<dbReference type="InterPro" id="IPR003018">
    <property type="entry name" value="GAF"/>
</dbReference>
<dbReference type="PRINTS" id="PR00344">
    <property type="entry name" value="BCTRLSENSOR"/>
</dbReference>
<feature type="domain" description="Histidine kinase" evidence="8">
    <location>
        <begin position="603"/>
        <end position="902"/>
    </location>
</feature>
<evidence type="ECO:0000256" key="5">
    <source>
        <dbReference type="ARBA" id="ARBA00022777"/>
    </source>
</evidence>
<dbReference type="PANTHER" id="PTHR43047:SF72">
    <property type="entry name" value="OSMOSENSING HISTIDINE PROTEIN KINASE SLN1"/>
    <property type="match status" value="1"/>
</dbReference>
<dbReference type="InterPro" id="IPR029016">
    <property type="entry name" value="GAF-like_dom_sf"/>
</dbReference>
<accession>A0A0D2ATL3</accession>
<keyword evidence="5" id="KW-0418">Kinase</keyword>
<sequence>MEARERQRERETIRYYDLYSVVHEPHEPPPSNHDARPQRRPLAASQDTALTCFAQLCSLRLNARRCLISLFDTHHQYVIAEATGSLPIRPDSSFTCGDDDRLWLCGTILDRGEGFCERVLEGQKQAGASEVGSVIPESDLSGSAVDGYVCVIPDLTTDARCKDMPWIYSYPYNKFYAGCPIRTSRGVDIGVLSIYDTKPRPQGLTPAEMEILVDVSRTIMRHLEANRARLESRRSERMVRGIGSFVEGSATLAGWWSNLDTASHQHISVGEATLNTAQQELAQQASVHPESGHDLTPAELARTEGIETFDMNKPHQTDTGTQKLQVSPKGGSSANHTVDHVASNGQQVSPPVEAHSRAIESIFARAANIIRESLEIEGVAFFDARISSFGGLVDARRRDSNSSHSEDSDASSKSTNRIKNKHTGENEKVCRVLAFATSDGSTINNASEDGTYKVPESFLKAFLRRYPTGKIFNFDDSGQARSSESEESADSLHFVLAQSGSSRDHRLSPSQKRKKVRRSKVNDAADLQRLIPGAKSAMFFPLWDSTRQRWYGGAIAWTRTGSRPFSARGELSYLSAFGNTIMSQVARLDALVVENAKADLLGSISHEMRSPLHGILGGVEMLADTTINPFQNDVLHTIETCGKTLLDVMDHLLDFAKINNLFLANNGKKIDSVESARDSTLSHDSSQYPIGTDLSGLAADVELDILAEEVIESVYAGQQYYARIPDNFQDSLVKREITEYHAGIAVILDIEYSDPLSSVSVEPVADNWCFHLAPGGIRRILMNIFGNALKYTSRGTVRVSLSRSNKPHSPTRSEFSSDAKANMKKAAQEVILRISDTGSGMSTEFMDNYLFAPFSQEDPLKSGTGLGLSITQQIVKHLGGTINVSSKVGLGSEFTVRLPLLKSDRCATPEIESTSDNGKLLRDHIKATQGLRVAFFGFADQDELQKKQDGILRTRELPTSPVDRKEEWSLPRREIERICRLRLAMDVLPTPKNEKELLELVPRPEVLLTTERHVKHLLDGLIQSLDPRSAGSLPAIVVVCQSTAMAKRLSKEHDPNRAVVDFISQPCGPRKLAEAFALSVTRWSEQKDWLKVESLTPKIKPSQPGSLPHDSPSINNSVPALESLRITDASSSKQELTFDFRKGKESYLLVEDNIINMRILANFMQKQHLPHDKAENGLVAVQKYKERHSEYVCILMDISMPVMSGLEASREIRGFERTHGLEPVIIIALTALASESVRQEAYASGINVFLTKPVRLKELDDVITKAKAGKAC</sequence>
<dbReference type="AlphaFoldDB" id="A0A0D2ATL3"/>
<evidence type="ECO:0000256" key="7">
    <source>
        <dbReference type="SAM" id="MobiDB-lite"/>
    </source>
</evidence>
<dbReference type="PROSITE" id="PS50110">
    <property type="entry name" value="RESPONSE_REGULATORY"/>
    <property type="match status" value="1"/>
</dbReference>
<evidence type="ECO:0000313" key="10">
    <source>
        <dbReference type="EMBL" id="KIW02479.1"/>
    </source>
</evidence>
<dbReference type="SUPFAM" id="SSF55874">
    <property type="entry name" value="ATPase domain of HSP90 chaperone/DNA topoisomerase II/histidine kinase"/>
    <property type="match status" value="1"/>
</dbReference>
<evidence type="ECO:0000256" key="1">
    <source>
        <dbReference type="ARBA" id="ARBA00000085"/>
    </source>
</evidence>
<dbReference type="InterPro" id="IPR011006">
    <property type="entry name" value="CheY-like_superfamily"/>
</dbReference>
<dbReference type="FunFam" id="1.10.287.130:FF:000023">
    <property type="entry name" value="Sensor histidine kinase/response regulator, putative"/>
    <property type="match status" value="1"/>
</dbReference>
<name>A0A0D2ATL3_9PEZI</name>
<dbReference type="Pfam" id="PF00072">
    <property type="entry name" value="Response_reg"/>
    <property type="match status" value="1"/>
</dbReference>
<dbReference type="InterPro" id="IPR003594">
    <property type="entry name" value="HATPase_dom"/>
</dbReference>
<dbReference type="InterPro" id="IPR005467">
    <property type="entry name" value="His_kinase_dom"/>
</dbReference>
<keyword evidence="11" id="KW-1185">Reference proteome</keyword>
<organism evidence="10 11">
    <name type="scientific">Verruconis gallopava</name>
    <dbReference type="NCBI Taxonomy" id="253628"/>
    <lineage>
        <taxon>Eukaryota</taxon>
        <taxon>Fungi</taxon>
        <taxon>Dikarya</taxon>
        <taxon>Ascomycota</taxon>
        <taxon>Pezizomycotina</taxon>
        <taxon>Dothideomycetes</taxon>
        <taxon>Pleosporomycetidae</taxon>
        <taxon>Venturiales</taxon>
        <taxon>Sympoventuriaceae</taxon>
        <taxon>Verruconis</taxon>
    </lineage>
</organism>
<dbReference type="InterPro" id="IPR004358">
    <property type="entry name" value="Sig_transdc_His_kin-like_C"/>
</dbReference>
<keyword evidence="3 6" id="KW-0597">Phosphoprotein</keyword>
<keyword evidence="4" id="KW-0808">Transferase</keyword>
<feature type="compositionally biased region" description="Polar residues" evidence="7">
    <location>
        <begin position="317"/>
        <end position="336"/>
    </location>
</feature>
<evidence type="ECO:0000256" key="3">
    <source>
        <dbReference type="ARBA" id="ARBA00022553"/>
    </source>
</evidence>
<dbReference type="Gene3D" id="3.30.450.40">
    <property type="match status" value="1"/>
</dbReference>
<dbReference type="GO" id="GO:0005886">
    <property type="term" value="C:plasma membrane"/>
    <property type="evidence" value="ECO:0007669"/>
    <property type="project" value="TreeGrafter"/>
</dbReference>
<feature type="domain" description="Response regulatory" evidence="9">
    <location>
        <begin position="1146"/>
        <end position="1267"/>
    </location>
</feature>
<dbReference type="Gene3D" id="3.40.50.2300">
    <property type="match status" value="1"/>
</dbReference>
<evidence type="ECO:0000259" key="9">
    <source>
        <dbReference type="PROSITE" id="PS50110"/>
    </source>
</evidence>
<dbReference type="EMBL" id="KN847549">
    <property type="protein sequence ID" value="KIW02479.1"/>
    <property type="molecule type" value="Genomic_DNA"/>
</dbReference>
<dbReference type="VEuPathDB" id="FungiDB:PV09_06284"/>
<dbReference type="InterPro" id="IPR001789">
    <property type="entry name" value="Sig_transdc_resp-reg_receiver"/>
</dbReference>
<dbReference type="SMART" id="SM00388">
    <property type="entry name" value="HisKA"/>
    <property type="match status" value="1"/>
</dbReference>
<dbReference type="Gene3D" id="1.10.287.130">
    <property type="match status" value="1"/>
</dbReference>
<dbReference type="SUPFAM" id="SSF52172">
    <property type="entry name" value="CheY-like"/>
    <property type="match status" value="1"/>
</dbReference>
<gene>
    <name evidence="10" type="ORF">PV09_06284</name>
</gene>
<dbReference type="PROSITE" id="PS50109">
    <property type="entry name" value="HIS_KIN"/>
    <property type="match status" value="1"/>
</dbReference>
<evidence type="ECO:0000256" key="6">
    <source>
        <dbReference type="PROSITE-ProRule" id="PRU00169"/>
    </source>
</evidence>
<dbReference type="CDD" id="cd17546">
    <property type="entry name" value="REC_hyHK_CKI1_RcsC-like"/>
    <property type="match status" value="1"/>
</dbReference>
<dbReference type="PANTHER" id="PTHR43047">
    <property type="entry name" value="TWO-COMPONENT HISTIDINE PROTEIN KINASE"/>
    <property type="match status" value="1"/>
</dbReference>
<dbReference type="CDD" id="cd00082">
    <property type="entry name" value="HisKA"/>
    <property type="match status" value="1"/>
</dbReference>
<dbReference type="STRING" id="253628.A0A0D2ATL3"/>
<feature type="region of interest" description="Disordered" evidence="7">
    <location>
        <begin position="395"/>
        <end position="423"/>
    </location>
</feature>
<evidence type="ECO:0000256" key="2">
    <source>
        <dbReference type="ARBA" id="ARBA00012438"/>
    </source>
</evidence>
<dbReference type="GO" id="GO:0009927">
    <property type="term" value="F:histidine phosphotransfer kinase activity"/>
    <property type="evidence" value="ECO:0007669"/>
    <property type="project" value="TreeGrafter"/>
</dbReference>
<dbReference type="Gene3D" id="3.30.565.10">
    <property type="entry name" value="Histidine kinase-like ATPase, C-terminal domain"/>
    <property type="match status" value="1"/>
</dbReference>
<dbReference type="InterPro" id="IPR036097">
    <property type="entry name" value="HisK_dim/P_sf"/>
</dbReference>
<protein>
    <recommendedName>
        <fullName evidence="2">histidine kinase</fullName>
        <ecNumber evidence="2">2.7.13.3</ecNumber>
    </recommendedName>
</protein>
<dbReference type="SMART" id="SM00387">
    <property type="entry name" value="HATPase_c"/>
    <property type="match status" value="1"/>
</dbReference>